<evidence type="ECO:0000256" key="3">
    <source>
        <dbReference type="ARBA" id="ARBA00022448"/>
    </source>
</evidence>
<evidence type="ECO:0000256" key="8">
    <source>
        <dbReference type="ARBA" id="ARBA00023134"/>
    </source>
</evidence>
<dbReference type="Pfam" id="PF00025">
    <property type="entry name" value="Arf"/>
    <property type="match status" value="1"/>
</dbReference>
<evidence type="ECO:0000256" key="12">
    <source>
        <dbReference type="PIRSR" id="PIRSR606689-2"/>
    </source>
</evidence>
<feature type="binding site" evidence="11">
    <location>
        <begin position="23"/>
        <end position="30"/>
    </location>
    <ligand>
        <name>GTP</name>
        <dbReference type="ChEBI" id="CHEBI:37565"/>
    </ligand>
</feature>
<gene>
    <name evidence="14" type="primary">arl3</name>
    <name evidence="14" type="ORF">SNEC2469_LOCUS28447</name>
</gene>
<dbReference type="FunFam" id="3.40.50.300:FF:000281">
    <property type="entry name" value="ADP-ribosylation factor-like protein 3"/>
    <property type="match status" value="1"/>
</dbReference>
<evidence type="ECO:0000256" key="4">
    <source>
        <dbReference type="ARBA" id="ARBA00022707"/>
    </source>
</evidence>
<dbReference type="GO" id="GO:0003924">
    <property type="term" value="F:GTPase activity"/>
    <property type="evidence" value="ECO:0007669"/>
    <property type="project" value="InterPro"/>
</dbReference>
<dbReference type="Gene3D" id="3.40.50.300">
    <property type="entry name" value="P-loop containing nucleotide triphosphate hydrolases"/>
    <property type="match status" value="1"/>
</dbReference>
<reference evidence="14" key="1">
    <citation type="submission" date="2021-02" db="EMBL/GenBank/DDBJ databases">
        <authorList>
            <person name="Dougan E. K."/>
            <person name="Rhodes N."/>
            <person name="Thang M."/>
            <person name="Chan C."/>
        </authorList>
    </citation>
    <scope>NUCLEOTIDE SEQUENCE</scope>
</reference>
<keyword evidence="9" id="KW-0449">Lipoprotein</keyword>
<dbReference type="OrthoDB" id="2011769at2759"/>
<feature type="binding site" evidence="12">
    <location>
        <position position="47"/>
    </location>
    <ligand>
        <name>Mg(2+)</name>
        <dbReference type="ChEBI" id="CHEBI:18420"/>
    </ligand>
</feature>
<keyword evidence="12" id="KW-0479">Metal-binding</keyword>
<dbReference type="InterPro" id="IPR005225">
    <property type="entry name" value="Small_GTP-bd"/>
</dbReference>
<evidence type="ECO:0000256" key="5">
    <source>
        <dbReference type="ARBA" id="ARBA00022741"/>
    </source>
</evidence>
<dbReference type="GO" id="GO:0005525">
    <property type="term" value="F:GTP binding"/>
    <property type="evidence" value="ECO:0007669"/>
    <property type="project" value="UniProtKB-KW"/>
</dbReference>
<evidence type="ECO:0000256" key="11">
    <source>
        <dbReference type="PIRSR" id="PIRSR606689-1"/>
    </source>
</evidence>
<dbReference type="CDD" id="cd04155">
    <property type="entry name" value="Arl3"/>
    <property type="match status" value="1"/>
</dbReference>
<feature type="binding site" evidence="11">
    <location>
        <position position="69"/>
    </location>
    <ligand>
        <name>GTP</name>
        <dbReference type="ChEBI" id="CHEBI:37565"/>
    </ligand>
</feature>
<comment type="similarity">
    <text evidence="2 13">Belongs to the small GTPase superfamily. Arf family.</text>
</comment>
<evidence type="ECO:0000256" key="10">
    <source>
        <dbReference type="ARBA" id="ARBA00040616"/>
    </source>
</evidence>
<evidence type="ECO:0000256" key="9">
    <source>
        <dbReference type="ARBA" id="ARBA00023288"/>
    </source>
</evidence>
<evidence type="ECO:0000256" key="2">
    <source>
        <dbReference type="ARBA" id="ARBA00010290"/>
    </source>
</evidence>
<sequence length="209" mass="23216">MGLLNILKKMKKDEREARILMLGLDNAGKTTILKTLSQEDISHIMPTQGFNIKSLVQDGFKLNVWDIGGQKTIRPYWSNYFESSDALVYVIDSSDRRRLEESGQELRELLAEDKLGGIPLLVFANKQDLLQATPADEIAAALDLASISDRTWTIQACSAKDGSGLEDGMQWLIGVINEKAGHSAEPRNHSRPLIELGRREIELCPSNPG</sequence>
<dbReference type="AlphaFoldDB" id="A0A813ARD6"/>
<dbReference type="SMART" id="SM00178">
    <property type="entry name" value="SAR"/>
    <property type="match status" value="1"/>
</dbReference>
<keyword evidence="5 11" id="KW-0547">Nucleotide-binding</keyword>
<keyword evidence="7" id="KW-0333">Golgi apparatus</keyword>
<dbReference type="GO" id="GO:0046872">
    <property type="term" value="F:metal ion binding"/>
    <property type="evidence" value="ECO:0007669"/>
    <property type="project" value="UniProtKB-KW"/>
</dbReference>
<dbReference type="PANTHER" id="PTHR45697">
    <property type="entry name" value="ADP-RIBOSYLATION FACTOR-LIKE PROTEIN 2-RELATED"/>
    <property type="match status" value="1"/>
</dbReference>
<organism evidence="14 15">
    <name type="scientific">Symbiodinium necroappetens</name>
    <dbReference type="NCBI Taxonomy" id="1628268"/>
    <lineage>
        <taxon>Eukaryota</taxon>
        <taxon>Sar</taxon>
        <taxon>Alveolata</taxon>
        <taxon>Dinophyceae</taxon>
        <taxon>Suessiales</taxon>
        <taxon>Symbiodiniaceae</taxon>
        <taxon>Symbiodinium</taxon>
    </lineage>
</organism>
<comment type="caution">
    <text evidence="14">The sequence shown here is derived from an EMBL/GenBank/DDBJ whole genome shotgun (WGS) entry which is preliminary data.</text>
</comment>
<keyword evidence="15" id="KW-1185">Reference proteome</keyword>
<dbReference type="Proteomes" id="UP000601435">
    <property type="component" value="Unassembled WGS sequence"/>
</dbReference>
<dbReference type="GO" id="GO:0005794">
    <property type="term" value="C:Golgi apparatus"/>
    <property type="evidence" value="ECO:0007669"/>
    <property type="project" value="UniProtKB-SubCell"/>
</dbReference>
<dbReference type="SUPFAM" id="SSF52540">
    <property type="entry name" value="P-loop containing nucleoside triphosphate hydrolases"/>
    <property type="match status" value="1"/>
</dbReference>
<dbReference type="SMART" id="SM00177">
    <property type="entry name" value="ARF"/>
    <property type="match status" value="1"/>
</dbReference>
<comment type="subcellular location">
    <subcellularLocation>
        <location evidence="1">Golgi apparatus</location>
    </subcellularLocation>
</comment>
<dbReference type="EMBL" id="CAJNJA010061853">
    <property type="protein sequence ID" value="CAE7874812.1"/>
    <property type="molecule type" value="Genomic_DNA"/>
</dbReference>
<proteinExistence type="inferred from homology"/>
<dbReference type="InterPro" id="IPR006689">
    <property type="entry name" value="Small_GTPase_ARF/SAR"/>
</dbReference>
<feature type="binding site" evidence="12">
    <location>
        <position position="30"/>
    </location>
    <ligand>
        <name>Mg(2+)</name>
        <dbReference type="ChEBI" id="CHEBI:18420"/>
    </ligand>
</feature>
<evidence type="ECO:0000256" key="13">
    <source>
        <dbReference type="RuleBase" id="RU003925"/>
    </source>
</evidence>
<accession>A0A813ARD6</accession>
<keyword evidence="12" id="KW-0460">Magnesium</keyword>
<protein>
    <recommendedName>
        <fullName evidence="10">ADP-ribosylation factor-like protein 3</fullName>
    </recommendedName>
</protein>
<name>A0A813ARD6_9DINO</name>
<dbReference type="PRINTS" id="PR00328">
    <property type="entry name" value="SAR1GTPBP"/>
</dbReference>
<keyword evidence="3" id="KW-0813">Transport</keyword>
<dbReference type="InterPro" id="IPR027417">
    <property type="entry name" value="P-loop_NTPase"/>
</dbReference>
<feature type="binding site" evidence="11">
    <location>
        <begin position="125"/>
        <end position="128"/>
    </location>
    <ligand>
        <name>GTP</name>
        <dbReference type="ChEBI" id="CHEBI:37565"/>
    </ligand>
</feature>
<keyword evidence="4" id="KW-0519">Myristate</keyword>
<evidence type="ECO:0000256" key="7">
    <source>
        <dbReference type="ARBA" id="ARBA00023034"/>
    </source>
</evidence>
<dbReference type="NCBIfam" id="TIGR00231">
    <property type="entry name" value="small_GTP"/>
    <property type="match status" value="1"/>
</dbReference>
<evidence type="ECO:0000256" key="6">
    <source>
        <dbReference type="ARBA" id="ARBA00022927"/>
    </source>
</evidence>
<keyword evidence="8 11" id="KW-0342">GTP-binding</keyword>
<dbReference type="GO" id="GO:0015031">
    <property type="term" value="P:protein transport"/>
    <property type="evidence" value="ECO:0007669"/>
    <property type="project" value="UniProtKB-KW"/>
</dbReference>
<keyword evidence="6" id="KW-0653">Protein transport</keyword>
<dbReference type="PROSITE" id="PS51417">
    <property type="entry name" value="ARF"/>
    <property type="match status" value="1"/>
</dbReference>
<dbReference type="InterPro" id="IPR044612">
    <property type="entry name" value="ARL2/3"/>
</dbReference>
<evidence type="ECO:0000313" key="15">
    <source>
        <dbReference type="Proteomes" id="UP000601435"/>
    </source>
</evidence>
<evidence type="ECO:0000256" key="1">
    <source>
        <dbReference type="ARBA" id="ARBA00004555"/>
    </source>
</evidence>
<evidence type="ECO:0000313" key="14">
    <source>
        <dbReference type="EMBL" id="CAE7874812.1"/>
    </source>
</evidence>